<dbReference type="Proteomes" id="UP000248340">
    <property type="component" value="Unassembled WGS sequence"/>
</dbReference>
<sequence length="80" mass="8813">MMTSLASIYFVQITPVNDFLSRAEVVEDIVECRNDPVSCSAVDSLLLGIAALGCLFDNGRQTKGSELERQLVYSARVTRE</sequence>
<proteinExistence type="predicted"/>
<organism evidence="1 2">
    <name type="scientific">Aspergillus uvarum CBS 121591</name>
    <dbReference type="NCBI Taxonomy" id="1448315"/>
    <lineage>
        <taxon>Eukaryota</taxon>
        <taxon>Fungi</taxon>
        <taxon>Dikarya</taxon>
        <taxon>Ascomycota</taxon>
        <taxon>Pezizomycotina</taxon>
        <taxon>Eurotiomycetes</taxon>
        <taxon>Eurotiomycetidae</taxon>
        <taxon>Eurotiales</taxon>
        <taxon>Aspergillaceae</taxon>
        <taxon>Aspergillus</taxon>
        <taxon>Aspergillus subgen. Circumdati</taxon>
    </lineage>
</organism>
<reference evidence="1 2" key="1">
    <citation type="submission" date="2016-12" db="EMBL/GenBank/DDBJ databases">
        <title>The genomes of Aspergillus section Nigri reveals drivers in fungal speciation.</title>
        <authorList>
            <consortium name="DOE Joint Genome Institute"/>
            <person name="Vesth T.C."/>
            <person name="Nybo J."/>
            <person name="Theobald S."/>
            <person name="Brandl J."/>
            <person name="Frisvad J.C."/>
            <person name="Nielsen K.F."/>
            <person name="Lyhne E.K."/>
            <person name="Kogle M.E."/>
            <person name="Kuo A."/>
            <person name="Riley R."/>
            <person name="Clum A."/>
            <person name="Nolan M."/>
            <person name="Lipzen A."/>
            <person name="Salamov A."/>
            <person name="Henrissat B."/>
            <person name="Wiebenga A."/>
            <person name="De Vries R.P."/>
            <person name="Grigoriev I.V."/>
            <person name="Mortensen U.H."/>
            <person name="Andersen M.R."/>
            <person name="Baker S.E."/>
        </authorList>
    </citation>
    <scope>NUCLEOTIDE SEQUENCE [LARGE SCALE GENOMIC DNA]</scope>
    <source>
        <strain evidence="1 2">CBS 121591</strain>
    </source>
</reference>
<protein>
    <submittedName>
        <fullName evidence="1">Uncharacterized protein</fullName>
    </submittedName>
</protein>
<gene>
    <name evidence="1" type="ORF">BO82DRAFT_354323</name>
</gene>
<dbReference type="EMBL" id="KZ821699">
    <property type="protein sequence ID" value="PYH81860.1"/>
    <property type="molecule type" value="Genomic_DNA"/>
</dbReference>
<evidence type="ECO:0000313" key="1">
    <source>
        <dbReference type="EMBL" id="PYH81860.1"/>
    </source>
</evidence>
<evidence type="ECO:0000313" key="2">
    <source>
        <dbReference type="Proteomes" id="UP000248340"/>
    </source>
</evidence>
<keyword evidence="2" id="KW-1185">Reference proteome</keyword>
<dbReference type="VEuPathDB" id="FungiDB:BO82DRAFT_354323"/>
<name>A0A319CC16_9EURO</name>
<dbReference type="RefSeq" id="XP_025492060.1">
    <property type="nucleotide sequence ID" value="XM_025635174.1"/>
</dbReference>
<dbReference type="AlphaFoldDB" id="A0A319CC16"/>
<accession>A0A319CC16</accession>
<dbReference type="GeneID" id="37137915"/>